<evidence type="ECO:0000313" key="1">
    <source>
        <dbReference type="EMBL" id="KDR12103.1"/>
    </source>
</evidence>
<organism evidence="1 2">
    <name type="scientific">Zootermopsis nevadensis</name>
    <name type="common">Dampwood termite</name>
    <dbReference type="NCBI Taxonomy" id="136037"/>
    <lineage>
        <taxon>Eukaryota</taxon>
        <taxon>Metazoa</taxon>
        <taxon>Ecdysozoa</taxon>
        <taxon>Arthropoda</taxon>
        <taxon>Hexapoda</taxon>
        <taxon>Insecta</taxon>
        <taxon>Pterygota</taxon>
        <taxon>Neoptera</taxon>
        <taxon>Polyneoptera</taxon>
        <taxon>Dictyoptera</taxon>
        <taxon>Blattodea</taxon>
        <taxon>Blattoidea</taxon>
        <taxon>Termitoidae</taxon>
        <taxon>Termopsidae</taxon>
        <taxon>Zootermopsis</taxon>
    </lineage>
</organism>
<sequence>MLFLLQAANESVVTTILFYLARPMEYSWVGGETGLKRKYMRFLASRITTVSLPAVGTYLREKQISPNLFSCTSNKVCYRLLCLLRC</sequence>
<name>A0A067QQH1_ZOONE</name>
<protein>
    <submittedName>
        <fullName evidence="1">Uncharacterized protein</fullName>
    </submittedName>
</protein>
<dbReference type="EMBL" id="KK853046">
    <property type="protein sequence ID" value="KDR12103.1"/>
    <property type="molecule type" value="Genomic_DNA"/>
</dbReference>
<gene>
    <name evidence="1" type="ORF">L798_13823</name>
</gene>
<dbReference type="Proteomes" id="UP000027135">
    <property type="component" value="Unassembled WGS sequence"/>
</dbReference>
<proteinExistence type="predicted"/>
<keyword evidence="2" id="KW-1185">Reference proteome</keyword>
<reference evidence="1 2" key="1">
    <citation type="journal article" date="2014" name="Nat. Commun.">
        <title>Molecular traces of alternative social organization in a termite genome.</title>
        <authorList>
            <person name="Terrapon N."/>
            <person name="Li C."/>
            <person name="Robertson H.M."/>
            <person name="Ji L."/>
            <person name="Meng X."/>
            <person name="Booth W."/>
            <person name="Chen Z."/>
            <person name="Childers C.P."/>
            <person name="Glastad K.M."/>
            <person name="Gokhale K."/>
            <person name="Gowin J."/>
            <person name="Gronenberg W."/>
            <person name="Hermansen R.A."/>
            <person name="Hu H."/>
            <person name="Hunt B.G."/>
            <person name="Huylmans A.K."/>
            <person name="Khalil S.M."/>
            <person name="Mitchell R.D."/>
            <person name="Munoz-Torres M.C."/>
            <person name="Mustard J.A."/>
            <person name="Pan H."/>
            <person name="Reese J.T."/>
            <person name="Scharf M.E."/>
            <person name="Sun F."/>
            <person name="Vogel H."/>
            <person name="Xiao J."/>
            <person name="Yang W."/>
            <person name="Yang Z."/>
            <person name="Yang Z."/>
            <person name="Zhou J."/>
            <person name="Zhu J."/>
            <person name="Brent C.S."/>
            <person name="Elsik C.G."/>
            <person name="Goodisman M.A."/>
            <person name="Liberles D.A."/>
            <person name="Roe R.M."/>
            <person name="Vargo E.L."/>
            <person name="Vilcinskas A."/>
            <person name="Wang J."/>
            <person name="Bornberg-Bauer E."/>
            <person name="Korb J."/>
            <person name="Zhang G."/>
            <person name="Liebig J."/>
        </authorList>
    </citation>
    <scope>NUCLEOTIDE SEQUENCE [LARGE SCALE GENOMIC DNA]</scope>
    <source>
        <tissue evidence="1">Whole organism</tissue>
    </source>
</reference>
<dbReference type="AlphaFoldDB" id="A0A067QQH1"/>
<accession>A0A067QQH1</accession>
<dbReference type="InParanoid" id="A0A067QQH1"/>
<evidence type="ECO:0000313" key="2">
    <source>
        <dbReference type="Proteomes" id="UP000027135"/>
    </source>
</evidence>